<protein>
    <recommendedName>
        <fullName evidence="2">LysM domain-containing protein</fullName>
    </recommendedName>
</protein>
<proteinExistence type="predicted"/>
<feature type="non-terminal residue" evidence="1">
    <location>
        <position position="85"/>
    </location>
</feature>
<reference evidence="1" key="1">
    <citation type="journal article" date="2014" name="Front. Microbiol.">
        <title>High frequency of phylogenetically diverse reductive dehalogenase-homologous genes in deep subseafloor sedimentary metagenomes.</title>
        <authorList>
            <person name="Kawai M."/>
            <person name="Futagami T."/>
            <person name="Toyoda A."/>
            <person name="Takaki Y."/>
            <person name="Nishi S."/>
            <person name="Hori S."/>
            <person name="Arai W."/>
            <person name="Tsubouchi T."/>
            <person name="Morono Y."/>
            <person name="Uchiyama I."/>
            <person name="Ito T."/>
            <person name="Fujiyama A."/>
            <person name="Inagaki F."/>
            <person name="Takami H."/>
        </authorList>
    </citation>
    <scope>NUCLEOTIDE SEQUENCE</scope>
    <source>
        <strain evidence="1">Expedition CK06-06</strain>
    </source>
</reference>
<dbReference type="AlphaFoldDB" id="X0V323"/>
<evidence type="ECO:0008006" key="2">
    <source>
        <dbReference type="Google" id="ProtNLM"/>
    </source>
</evidence>
<organism evidence="1">
    <name type="scientific">marine sediment metagenome</name>
    <dbReference type="NCBI Taxonomy" id="412755"/>
    <lineage>
        <taxon>unclassified sequences</taxon>
        <taxon>metagenomes</taxon>
        <taxon>ecological metagenomes</taxon>
    </lineage>
</organism>
<comment type="caution">
    <text evidence="1">The sequence shown here is derived from an EMBL/GenBank/DDBJ whole genome shotgun (WGS) entry which is preliminary data.</text>
</comment>
<name>X0V323_9ZZZZ</name>
<dbReference type="EMBL" id="BARS01013258">
    <property type="protein sequence ID" value="GAF95030.1"/>
    <property type="molecule type" value="Genomic_DNA"/>
</dbReference>
<gene>
    <name evidence="1" type="ORF">S01H1_23140</name>
</gene>
<accession>X0V323</accession>
<sequence>MPYPDYKRYELLKNTDGTTNAMPFVYLPQNPSDKFEYWNTTFSRLDKISQKYYGNPFYDFLILYGNNIYLNEFDIPDGALIRIPF</sequence>
<evidence type="ECO:0000313" key="1">
    <source>
        <dbReference type="EMBL" id="GAF95030.1"/>
    </source>
</evidence>